<sequence>ETLNFTRRERLDSGFSPCQTSDGTLFYVDNYSIFVIYKGEKIDANDSWEGRINQANCFGSSLFFLTAGRKIYKAIFRPPKDIQITFVRRLENDEKEHYGNAMLLSKSTSTNNNAQVFVYRACDDPMVGIEVSGTGGEIDGCYPKASHRGKLIYWEWNSDREVSARALSSNIIIITGESGSFNDAYCNDDSPLVFFLTNNCQLHVLYTKTMDMKKFEMSNLDGDHTEFLEIAGVYGGKIIVKGEINGTGFIFTAENPAEYFGVVELKNGVETCELQHYIEAGKGDEQLSEDRPIELEEPFETTNEMMEKNLLLTAENEELTIRVYELERRLQEVDHVLTKWPEIAAEMERMNEKLKEENEEAKLRIEQLEKQLSQRTEEIPEHEVKLLFNEQEVLNADEMCFQTENGLL</sequence>
<accession>A0AAV5UXC2</accession>
<evidence type="ECO:0000256" key="1">
    <source>
        <dbReference type="SAM" id="Coils"/>
    </source>
</evidence>
<feature type="non-terminal residue" evidence="2">
    <location>
        <position position="1"/>
    </location>
</feature>
<keyword evidence="3" id="KW-1185">Reference proteome</keyword>
<reference evidence="2" key="1">
    <citation type="submission" date="2023-10" db="EMBL/GenBank/DDBJ databases">
        <title>Genome assembly of Pristionchus species.</title>
        <authorList>
            <person name="Yoshida K."/>
            <person name="Sommer R.J."/>
        </authorList>
    </citation>
    <scope>NUCLEOTIDE SEQUENCE</scope>
    <source>
        <strain evidence="2">RS5133</strain>
    </source>
</reference>
<dbReference type="EMBL" id="BTSY01000001">
    <property type="protein sequence ID" value="GMT11388.1"/>
    <property type="molecule type" value="Genomic_DNA"/>
</dbReference>
<gene>
    <name evidence="2" type="ORF">PFISCL1PPCAC_2685</name>
</gene>
<proteinExistence type="predicted"/>
<comment type="caution">
    <text evidence="2">The sequence shown here is derived from an EMBL/GenBank/DDBJ whole genome shotgun (WGS) entry which is preliminary data.</text>
</comment>
<protein>
    <submittedName>
        <fullName evidence="2">Uncharacterized protein</fullName>
    </submittedName>
</protein>
<evidence type="ECO:0000313" key="2">
    <source>
        <dbReference type="EMBL" id="GMT11388.1"/>
    </source>
</evidence>
<keyword evidence="1" id="KW-0175">Coiled coil</keyword>
<feature type="coiled-coil region" evidence="1">
    <location>
        <begin position="344"/>
        <end position="385"/>
    </location>
</feature>
<name>A0AAV5UXC2_9BILA</name>
<organism evidence="2 3">
    <name type="scientific">Pristionchus fissidentatus</name>
    <dbReference type="NCBI Taxonomy" id="1538716"/>
    <lineage>
        <taxon>Eukaryota</taxon>
        <taxon>Metazoa</taxon>
        <taxon>Ecdysozoa</taxon>
        <taxon>Nematoda</taxon>
        <taxon>Chromadorea</taxon>
        <taxon>Rhabditida</taxon>
        <taxon>Rhabditina</taxon>
        <taxon>Diplogasteromorpha</taxon>
        <taxon>Diplogasteroidea</taxon>
        <taxon>Neodiplogasteridae</taxon>
        <taxon>Pristionchus</taxon>
    </lineage>
</organism>
<dbReference type="Proteomes" id="UP001432322">
    <property type="component" value="Unassembled WGS sequence"/>
</dbReference>
<evidence type="ECO:0000313" key="3">
    <source>
        <dbReference type="Proteomes" id="UP001432322"/>
    </source>
</evidence>
<dbReference type="AlphaFoldDB" id="A0AAV5UXC2"/>